<evidence type="ECO:0000313" key="1">
    <source>
        <dbReference type="EMBL" id="MBS8263847.1"/>
    </source>
</evidence>
<dbReference type="RefSeq" id="WP_213367383.1">
    <property type="nucleotide sequence ID" value="NZ_QTKX01000001.1"/>
</dbReference>
<name>A0A944CJL3_9BACI</name>
<organism evidence="1 2">
    <name type="scientific">Mesobacillus boroniphilus</name>
    <dbReference type="NCBI Taxonomy" id="308892"/>
    <lineage>
        <taxon>Bacteria</taxon>
        <taxon>Bacillati</taxon>
        <taxon>Bacillota</taxon>
        <taxon>Bacilli</taxon>
        <taxon>Bacillales</taxon>
        <taxon>Bacillaceae</taxon>
        <taxon>Mesobacillus</taxon>
    </lineage>
</organism>
<accession>A0A944CJL3</accession>
<comment type="caution">
    <text evidence="1">The sequence shown here is derived from an EMBL/GenBank/DDBJ whole genome shotgun (WGS) entry which is preliminary data.</text>
</comment>
<dbReference type="EMBL" id="QTKX01000001">
    <property type="protein sequence ID" value="MBS8263847.1"/>
    <property type="molecule type" value="Genomic_DNA"/>
</dbReference>
<sequence>MKTVAVYYMENKGLSTRIALNNMKDKVKNENWIIRGVFIDKMNEYEALMHVLTNEFSKIDILYIYTLDSIKDDFYWDILLESTRVDSVQIIEYK</sequence>
<dbReference type="Proteomes" id="UP000761411">
    <property type="component" value="Unassembled WGS sequence"/>
</dbReference>
<proteinExistence type="predicted"/>
<evidence type="ECO:0000313" key="2">
    <source>
        <dbReference type="Proteomes" id="UP000761411"/>
    </source>
</evidence>
<protein>
    <submittedName>
        <fullName evidence="1">Uncharacterized protein</fullName>
    </submittedName>
</protein>
<reference evidence="1 2" key="1">
    <citation type="journal article" date="2021" name="Microorganisms">
        <title>Bacterial Dimethylsulfoniopropionate Biosynthesis in the East China Sea.</title>
        <authorList>
            <person name="Liu J."/>
            <person name="Zhang Y."/>
            <person name="Liu J."/>
            <person name="Zhong H."/>
            <person name="Williams B.T."/>
            <person name="Zheng Y."/>
            <person name="Curson A.R.J."/>
            <person name="Sun C."/>
            <person name="Sun H."/>
            <person name="Song D."/>
            <person name="Wagner Mackenzie B."/>
            <person name="Bermejo Martinez A."/>
            <person name="Todd J.D."/>
            <person name="Zhang X.H."/>
        </authorList>
    </citation>
    <scope>NUCLEOTIDE SEQUENCE [LARGE SCALE GENOMIC DNA]</scope>
    <source>
        <strain evidence="1 2">ESS08</strain>
    </source>
</reference>
<gene>
    <name evidence="1" type="ORF">DYI25_05260</name>
</gene>
<dbReference type="AlphaFoldDB" id="A0A944CJL3"/>
<keyword evidence="2" id="KW-1185">Reference proteome</keyword>